<comment type="subcellular location">
    <subcellularLocation>
        <location evidence="1">Membrane</location>
        <topology evidence="1">Multi-pass membrane protein</topology>
    </subcellularLocation>
</comment>
<dbReference type="EMBL" id="CACSLK010034598">
    <property type="protein sequence ID" value="CAA0842756.1"/>
    <property type="molecule type" value="Genomic_DNA"/>
</dbReference>
<reference evidence="9" key="1">
    <citation type="submission" date="2019-12" db="EMBL/GenBank/DDBJ databases">
        <authorList>
            <person name="Scholes J."/>
        </authorList>
    </citation>
    <scope>NUCLEOTIDE SEQUENCE</scope>
</reference>
<keyword evidence="2 7" id="KW-0812">Transmembrane</keyword>
<evidence type="ECO:0000256" key="1">
    <source>
        <dbReference type="ARBA" id="ARBA00004141"/>
    </source>
</evidence>
<evidence type="ECO:0000313" key="10">
    <source>
        <dbReference type="Proteomes" id="UP001153555"/>
    </source>
</evidence>
<evidence type="ECO:0000256" key="7">
    <source>
        <dbReference type="SAM" id="Phobius"/>
    </source>
</evidence>
<dbReference type="PANTHER" id="PTHR24186">
    <property type="entry name" value="PROTEIN PHOSPHATASE 1 REGULATORY SUBUNIT"/>
    <property type="match status" value="1"/>
</dbReference>
<evidence type="ECO:0000256" key="4">
    <source>
        <dbReference type="ARBA" id="ARBA00022989"/>
    </source>
</evidence>
<evidence type="ECO:0000259" key="8">
    <source>
        <dbReference type="Pfam" id="PF13962"/>
    </source>
</evidence>
<keyword evidence="4 7" id="KW-1133">Transmembrane helix</keyword>
<dbReference type="Proteomes" id="UP001153555">
    <property type="component" value="Unassembled WGS sequence"/>
</dbReference>
<organism evidence="9 10">
    <name type="scientific">Striga hermonthica</name>
    <name type="common">Purple witchweed</name>
    <name type="synonym">Buchnera hermonthica</name>
    <dbReference type="NCBI Taxonomy" id="68872"/>
    <lineage>
        <taxon>Eukaryota</taxon>
        <taxon>Viridiplantae</taxon>
        <taxon>Streptophyta</taxon>
        <taxon>Embryophyta</taxon>
        <taxon>Tracheophyta</taxon>
        <taxon>Spermatophyta</taxon>
        <taxon>Magnoliopsida</taxon>
        <taxon>eudicotyledons</taxon>
        <taxon>Gunneridae</taxon>
        <taxon>Pentapetalae</taxon>
        <taxon>asterids</taxon>
        <taxon>lamiids</taxon>
        <taxon>Lamiales</taxon>
        <taxon>Orobanchaceae</taxon>
        <taxon>Buchnereae</taxon>
        <taxon>Striga</taxon>
    </lineage>
</organism>
<dbReference type="GO" id="GO:0005886">
    <property type="term" value="C:plasma membrane"/>
    <property type="evidence" value="ECO:0007669"/>
    <property type="project" value="TreeGrafter"/>
</dbReference>
<feature type="transmembrane region" description="Helical" evidence="7">
    <location>
        <begin position="41"/>
        <end position="58"/>
    </location>
</feature>
<evidence type="ECO:0000313" key="9">
    <source>
        <dbReference type="EMBL" id="CAA0842756.1"/>
    </source>
</evidence>
<evidence type="ECO:0000256" key="6">
    <source>
        <dbReference type="ARBA" id="ARBA00023136"/>
    </source>
</evidence>
<keyword evidence="3" id="KW-0677">Repeat</keyword>
<dbReference type="Pfam" id="PF13962">
    <property type="entry name" value="PGG"/>
    <property type="match status" value="1"/>
</dbReference>
<keyword evidence="5" id="KW-0040">ANK repeat</keyword>
<accession>A0A9N7RR78</accession>
<name>A0A9N7RR78_STRHE</name>
<feature type="transmembrane region" description="Helical" evidence="7">
    <location>
        <begin position="89"/>
        <end position="109"/>
    </location>
</feature>
<gene>
    <name evidence="9" type="ORF">SHERM_08611</name>
</gene>
<evidence type="ECO:0000256" key="5">
    <source>
        <dbReference type="ARBA" id="ARBA00023043"/>
    </source>
</evidence>
<feature type="domain" description="PGG" evidence="8">
    <location>
        <begin position="35"/>
        <end position="136"/>
    </location>
</feature>
<evidence type="ECO:0000256" key="3">
    <source>
        <dbReference type="ARBA" id="ARBA00022737"/>
    </source>
</evidence>
<feature type="transmembrane region" description="Helical" evidence="7">
    <location>
        <begin position="147"/>
        <end position="164"/>
    </location>
</feature>
<dbReference type="InterPro" id="IPR026961">
    <property type="entry name" value="PGG_dom"/>
</dbReference>
<comment type="caution">
    <text evidence="9">The sequence shown here is derived from an EMBL/GenBank/DDBJ whole genome shotgun (WGS) entry which is preliminary data.</text>
</comment>
<protein>
    <submittedName>
        <fullName evidence="9">Ankyrin repeat family protein</fullName>
    </submittedName>
</protein>
<keyword evidence="10" id="KW-1185">Reference proteome</keyword>
<keyword evidence="6 7" id="KW-0472">Membrane</keyword>
<feature type="transmembrane region" description="Helical" evidence="7">
    <location>
        <begin position="121"/>
        <end position="141"/>
    </location>
</feature>
<dbReference type="AlphaFoldDB" id="A0A9N7RR78"/>
<proteinExistence type="predicted"/>
<evidence type="ECO:0000256" key="2">
    <source>
        <dbReference type="ARBA" id="ARBA00022692"/>
    </source>
</evidence>
<sequence>MSAVDEAITSAPIGHQATRRASWLSLGYNQETDSANDTRNVLLIVAALITAVTFQAGVNPPGGVWQDDGKPGEPNKKAGRAIFAAEQGAFYVFLVSNTLALSTSVLVLVSLTYRFPFHIELWAAIVAMFVTYGSAVFAVSPDESVKFRYLLATAAVPFAVRFFMEIVKKFWIRRKST</sequence>
<dbReference type="PANTHER" id="PTHR24186:SF56">
    <property type="entry name" value="PGG DOMAIN-CONTAINING PROTEIN"/>
    <property type="match status" value="1"/>
</dbReference>
<dbReference type="OrthoDB" id="902644at2759"/>